<comment type="caution">
    <text evidence="3">The sequence shown here is derived from an EMBL/GenBank/DDBJ whole genome shotgun (WGS) entry which is preliminary data.</text>
</comment>
<proteinExistence type="predicted"/>
<evidence type="ECO:0000259" key="2">
    <source>
        <dbReference type="Pfam" id="PF16998"/>
    </source>
</evidence>
<dbReference type="BioCyc" id="CBUR1055526:G10QW-984-MONOMER"/>
<sequence length="147" mass="16205">MHMQAAKLIRNEENPMPIARRAVARDSFMTITATALVVVNAGAEAANLGFLNNTPITYMKQRDLQALNNAAQKALDTKDGESLDWDNKGTGNTVPINGTVTPENSFESDGFKCRKITLVAHAKGQTQTWMPVACKQSDGKWKLKKQW</sequence>
<feature type="region of interest" description="Disordered" evidence="1">
    <location>
        <begin position="78"/>
        <end position="101"/>
    </location>
</feature>
<dbReference type="STRING" id="1055526.BKIR_c35_1170"/>
<evidence type="ECO:0000256" key="1">
    <source>
        <dbReference type="SAM" id="MobiDB-lite"/>
    </source>
</evidence>
<dbReference type="Pfam" id="PF16998">
    <property type="entry name" value="17kDa_Anti_2"/>
    <property type="match status" value="1"/>
</dbReference>
<gene>
    <name evidence="3" type="ORF">BKIR_c35_1170</name>
</gene>
<reference evidence="3 4" key="2">
    <citation type="submission" date="2011-10" db="EMBL/GenBank/DDBJ databases">
        <title>Draft genome sequence of Candidatus Burkholderia kirkii.</title>
        <authorList>
            <person name="Carlier A.L."/>
            <person name="Eberl L."/>
        </authorList>
    </citation>
    <scope>NUCLEOTIDE SEQUENCE [LARGE SCALE GENOMIC DNA]</scope>
    <source>
        <strain evidence="3 4">UZHbot1</strain>
    </source>
</reference>
<feature type="compositionally biased region" description="Polar residues" evidence="1">
    <location>
        <begin position="89"/>
        <end position="101"/>
    </location>
</feature>
<accession>G4MC88</accession>
<dbReference type="AlphaFoldDB" id="G4MC88"/>
<name>G4MC88_9BURK</name>
<organism evidence="3 4">
    <name type="scientific">Candidatus Paraburkholderia kirkii UZHbot1</name>
    <dbReference type="NCBI Taxonomy" id="1055526"/>
    <lineage>
        <taxon>Bacteria</taxon>
        <taxon>Pseudomonadati</taxon>
        <taxon>Pseudomonadota</taxon>
        <taxon>Betaproteobacteria</taxon>
        <taxon>Burkholderiales</taxon>
        <taxon>Burkholderiaceae</taxon>
        <taxon>Paraburkholderia</taxon>
    </lineage>
</organism>
<keyword evidence="4" id="KW-1185">Reference proteome</keyword>
<protein>
    <submittedName>
        <fullName evidence="3">Surface antigen</fullName>
    </submittedName>
</protein>
<reference evidence="3 4" key="1">
    <citation type="submission" date="2011-09" db="EMBL/GenBank/DDBJ databases">
        <authorList>
            <person name="Carlier A."/>
        </authorList>
    </citation>
    <scope>NUCLEOTIDE SEQUENCE [LARGE SCALE GENOMIC DNA]</scope>
    <source>
        <strain evidence="3 4">UZHbot1</strain>
    </source>
</reference>
<feature type="compositionally biased region" description="Basic and acidic residues" evidence="1">
    <location>
        <begin position="78"/>
        <end position="87"/>
    </location>
</feature>
<evidence type="ECO:0000313" key="4">
    <source>
        <dbReference type="Proteomes" id="UP000003511"/>
    </source>
</evidence>
<dbReference type="EMBL" id="CAFE01000189">
    <property type="protein sequence ID" value="CCD38767.1"/>
    <property type="molecule type" value="Genomic_DNA"/>
</dbReference>
<dbReference type="InterPro" id="IPR032635">
    <property type="entry name" value="Anti_2"/>
</dbReference>
<dbReference type="HOGENOM" id="CLU_147877_0_0_4"/>
<dbReference type="Proteomes" id="UP000003511">
    <property type="component" value="Unassembled WGS sequence"/>
</dbReference>
<feature type="domain" description="Surface antigen" evidence="2">
    <location>
        <begin position="45"/>
        <end position="144"/>
    </location>
</feature>
<evidence type="ECO:0000313" key="3">
    <source>
        <dbReference type="EMBL" id="CCD38767.1"/>
    </source>
</evidence>